<evidence type="ECO:0000313" key="5">
    <source>
        <dbReference type="Proteomes" id="UP000045545"/>
    </source>
</evidence>
<dbReference type="InterPro" id="IPR000845">
    <property type="entry name" value="Nucleoside_phosphorylase_d"/>
</dbReference>
<dbReference type="Pfam" id="PF01048">
    <property type="entry name" value="PNP_UDP_1"/>
    <property type="match status" value="1"/>
</dbReference>
<dbReference type="Gene3D" id="3.40.50.1580">
    <property type="entry name" value="Nucleoside phosphorylase domain"/>
    <property type="match status" value="1"/>
</dbReference>
<protein>
    <submittedName>
        <fullName evidence="4">Nucleoside phosphorylase domain</fullName>
    </submittedName>
</protein>
<feature type="domain" description="Nucleoside phosphorylase" evidence="3">
    <location>
        <begin position="37"/>
        <end position="253"/>
    </location>
</feature>
<organism evidence="4 5">
    <name type="scientific">Syntrophomonas zehnderi OL-4</name>
    <dbReference type="NCBI Taxonomy" id="690567"/>
    <lineage>
        <taxon>Bacteria</taxon>
        <taxon>Bacillati</taxon>
        <taxon>Bacillota</taxon>
        <taxon>Clostridia</taxon>
        <taxon>Eubacteriales</taxon>
        <taxon>Syntrophomonadaceae</taxon>
        <taxon>Syntrophomonas</taxon>
    </lineage>
</organism>
<keyword evidence="5" id="KW-1185">Reference proteome</keyword>
<dbReference type="OrthoDB" id="1523230at2"/>
<dbReference type="InterPro" id="IPR010044">
    <property type="entry name" value="MTAP"/>
</dbReference>
<evidence type="ECO:0000256" key="1">
    <source>
        <dbReference type="ARBA" id="ARBA00022676"/>
    </source>
</evidence>
<keyword evidence="1" id="KW-0328">Glycosyltransferase</keyword>
<evidence type="ECO:0000256" key="2">
    <source>
        <dbReference type="ARBA" id="ARBA00022679"/>
    </source>
</evidence>
<dbReference type="GO" id="GO:0017061">
    <property type="term" value="F:S-methyl-5-thioadenosine phosphorylase activity"/>
    <property type="evidence" value="ECO:0007669"/>
    <property type="project" value="InterPro"/>
</dbReference>
<accession>A0A0E4GBR7</accession>
<name>A0A0E4GBR7_9FIRM</name>
<dbReference type="RefSeq" id="WP_046494554.1">
    <property type="nucleotide sequence ID" value="NZ_CGIH01000002.1"/>
</dbReference>
<proteinExistence type="predicted"/>
<dbReference type="CDD" id="cd09010">
    <property type="entry name" value="MTAP_SsMTAPII_like_MTIP"/>
    <property type="match status" value="1"/>
</dbReference>
<dbReference type="GO" id="GO:0019509">
    <property type="term" value="P:L-methionine salvage from methylthioadenosine"/>
    <property type="evidence" value="ECO:0007669"/>
    <property type="project" value="TreeGrafter"/>
</dbReference>
<dbReference type="STRING" id="690567.44"/>
<keyword evidence="2" id="KW-0808">Transferase</keyword>
<dbReference type="InterPro" id="IPR035994">
    <property type="entry name" value="Nucleoside_phosphorylase_sf"/>
</dbReference>
<sequence>MNIPPCKFALIGGSSTLSLQVPEDLGLDYAETQSSEMVFSTPFGPSPEFKLFTIVSDEGKRDVLTCRMHGWRQGVSRADASRQIFWVFKQAGVKFILAEGGVGAVNHLLRPRDLVIPNDYLDFSMRKDVGLENRHLLIMREAICPDLRNICIDVCDEKWGGRVFERSIYANTDGRHFESPAEVNMFRLAGADVVGQSICPEVYLAREIGACYAGVYLVVNYAEGVVSPWRHDELAAIFYSEGYELGRILLECLRRFPDDKSCQCADLRKDTLLTDIYTETT</sequence>
<gene>
    <name evidence="4" type="ORF">44</name>
</gene>
<dbReference type="AlphaFoldDB" id="A0A0E4GBR7"/>
<evidence type="ECO:0000313" key="4">
    <source>
        <dbReference type="EMBL" id="CFW96592.1"/>
    </source>
</evidence>
<evidence type="ECO:0000259" key="3">
    <source>
        <dbReference type="Pfam" id="PF01048"/>
    </source>
</evidence>
<dbReference type="PANTHER" id="PTHR42679:SF2">
    <property type="entry name" value="S-METHYL-5'-THIOADENOSINE PHOSPHORYLASE"/>
    <property type="match status" value="1"/>
</dbReference>
<dbReference type="SUPFAM" id="SSF53167">
    <property type="entry name" value="Purine and uridine phosphorylases"/>
    <property type="match status" value="1"/>
</dbReference>
<dbReference type="Proteomes" id="UP000045545">
    <property type="component" value="Unassembled WGS sequence"/>
</dbReference>
<reference evidence="4 5" key="1">
    <citation type="submission" date="2015-03" db="EMBL/GenBank/DDBJ databases">
        <authorList>
            <person name="Murphy D."/>
        </authorList>
    </citation>
    <scope>NUCLEOTIDE SEQUENCE [LARGE SCALE GENOMIC DNA]</scope>
    <source>
        <strain evidence="4 5">OL-4</strain>
    </source>
</reference>
<dbReference type="PANTHER" id="PTHR42679">
    <property type="entry name" value="S-METHYL-5'-THIOADENOSINE PHOSPHORYLASE"/>
    <property type="match status" value="1"/>
</dbReference>
<dbReference type="GO" id="GO:0009116">
    <property type="term" value="P:nucleoside metabolic process"/>
    <property type="evidence" value="ECO:0007669"/>
    <property type="project" value="InterPro"/>
</dbReference>
<dbReference type="EMBL" id="CGIH01000002">
    <property type="protein sequence ID" value="CFW96592.1"/>
    <property type="molecule type" value="Genomic_DNA"/>
</dbReference>
<dbReference type="GO" id="GO:0005829">
    <property type="term" value="C:cytosol"/>
    <property type="evidence" value="ECO:0007669"/>
    <property type="project" value="TreeGrafter"/>
</dbReference>